<evidence type="ECO:0000256" key="1">
    <source>
        <dbReference type="SAM" id="Phobius"/>
    </source>
</evidence>
<protein>
    <submittedName>
        <fullName evidence="2">Uncharacterized protein</fullName>
    </submittedName>
</protein>
<keyword evidence="3" id="KW-1185">Reference proteome</keyword>
<keyword evidence="1" id="KW-0472">Membrane</keyword>
<proteinExistence type="predicted"/>
<feature type="transmembrane region" description="Helical" evidence="1">
    <location>
        <begin position="41"/>
        <end position="59"/>
    </location>
</feature>
<keyword evidence="1" id="KW-1133">Transmembrane helix</keyword>
<gene>
    <name evidence="2" type="ORF">D1013_02625</name>
</gene>
<accession>A0A3G2L288</accession>
<dbReference type="KEGG" id="emar:D1013_02625"/>
<organism evidence="2 3">
    <name type="scientific">Euzebyella marina</name>
    <dbReference type="NCBI Taxonomy" id="1761453"/>
    <lineage>
        <taxon>Bacteria</taxon>
        <taxon>Pseudomonadati</taxon>
        <taxon>Bacteroidota</taxon>
        <taxon>Flavobacteriia</taxon>
        <taxon>Flavobacteriales</taxon>
        <taxon>Flavobacteriaceae</taxon>
        <taxon>Euzebyella</taxon>
    </lineage>
</organism>
<name>A0A3G2L288_9FLAO</name>
<evidence type="ECO:0000313" key="2">
    <source>
        <dbReference type="EMBL" id="AYN66353.1"/>
    </source>
</evidence>
<dbReference type="EMBL" id="CP032050">
    <property type="protein sequence ID" value="AYN66353.1"/>
    <property type="molecule type" value="Genomic_DNA"/>
</dbReference>
<dbReference type="Proteomes" id="UP000276309">
    <property type="component" value="Chromosome"/>
</dbReference>
<evidence type="ECO:0000313" key="3">
    <source>
        <dbReference type="Proteomes" id="UP000276309"/>
    </source>
</evidence>
<reference evidence="2 3" key="1">
    <citation type="submission" date="2018-08" db="EMBL/GenBank/DDBJ databases">
        <title>The reduced genetic potential of extracellular carbohydrate catabolism in Euzebyella marina RN62, a Flavobacteriia bacterium isolated from the hadal water.</title>
        <authorList>
            <person name="Xue C."/>
        </authorList>
    </citation>
    <scope>NUCLEOTIDE SEQUENCE [LARGE SCALE GENOMIC DNA]</scope>
    <source>
        <strain evidence="2 3">RN62</strain>
    </source>
</reference>
<sequence>MKLKSKTKFDKIHLLNSGKDLWEGLLIRCLDKLWLGGKYEIFFFKYIGSYALLFAFELLGRLGV</sequence>
<keyword evidence="1" id="KW-0812">Transmembrane</keyword>
<dbReference type="AlphaFoldDB" id="A0A3G2L288"/>